<keyword evidence="2" id="KW-1185">Reference proteome</keyword>
<comment type="caution">
    <text evidence="1">The sequence shown here is derived from an EMBL/GenBank/DDBJ whole genome shotgun (WGS) entry which is preliminary data.</text>
</comment>
<protein>
    <submittedName>
        <fullName evidence="1">12549_t:CDS:1</fullName>
    </submittedName>
</protein>
<gene>
    <name evidence="1" type="ORF">AMORRO_LOCUS12237</name>
</gene>
<evidence type="ECO:0000313" key="2">
    <source>
        <dbReference type="Proteomes" id="UP000789342"/>
    </source>
</evidence>
<reference evidence="1" key="1">
    <citation type="submission" date="2021-06" db="EMBL/GenBank/DDBJ databases">
        <authorList>
            <person name="Kallberg Y."/>
            <person name="Tangrot J."/>
            <person name="Rosling A."/>
        </authorList>
    </citation>
    <scope>NUCLEOTIDE SEQUENCE</scope>
    <source>
        <strain evidence="1">CL551</strain>
    </source>
</reference>
<name>A0A9N9HRV3_9GLOM</name>
<feature type="non-terminal residue" evidence="1">
    <location>
        <position position="1"/>
    </location>
</feature>
<evidence type="ECO:0000313" key="1">
    <source>
        <dbReference type="EMBL" id="CAG8702946.1"/>
    </source>
</evidence>
<proteinExistence type="predicted"/>
<accession>A0A9N9HRV3</accession>
<dbReference type="Proteomes" id="UP000789342">
    <property type="component" value="Unassembled WGS sequence"/>
</dbReference>
<sequence length="46" mass="5133">GLATFVSAAGCPDDPPFCAGTEELFQLMFRKDLDKMQGFDQSLRYD</sequence>
<dbReference type="AlphaFoldDB" id="A0A9N9HRV3"/>
<organism evidence="1 2">
    <name type="scientific">Acaulospora morrowiae</name>
    <dbReference type="NCBI Taxonomy" id="94023"/>
    <lineage>
        <taxon>Eukaryota</taxon>
        <taxon>Fungi</taxon>
        <taxon>Fungi incertae sedis</taxon>
        <taxon>Mucoromycota</taxon>
        <taxon>Glomeromycotina</taxon>
        <taxon>Glomeromycetes</taxon>
        <taxon>Diversisporales</taxon>
        <taxon>Acaulosporaceae</taxon>
        <taxon>Acaulospora</taxon>
    </lineage>
</organism>
<dbReference type="EMBL" id="CAJVPV010017507">
    <property type="protein sequence ID" value="CAG8702946.1"/>
    <property type="molecule type" value="Genomic_DNA"/>
</dbReference>